<reference evidence="3" key="2">
    <citation type="submission" date="2013-12" db="EMBL/GenBank/DDBJ databases">
        <authorList>
            <person name="Yu Y."/>
            <person name="Lee S."/>
            <person name="de Baynast K."/>
            <person name="Wissotski M."/>
            <person name="Liu L."/>
            <person name="Talag J."/>
            <person name="Goicoechea J."/>
            <person name="Angelova A."/>
            <person name="Jetty R."/>
            <person name="Kudrna D."/>
            <person name="Golser W."/>
            <person name="Rivera L."/>
            <person name="Zhang J."/>
            <person name="Wing R."/>
        </authorList>
    </citation>
    <scope>NUCLEOTIDE SEQUENCE</scope>
</reference>
<dbReference type="Gramene" id="LPERR11G13980.1">
    <property type="protein sequence ID" value="LPERR11G13980.1"/>
    <property type="gene ID" value="LPERR11G13980"/>
</dbReference>
<accession>A0A0D9XTC1</accession>
<sequence>MDDDEDGTIWTLKIDMKWKTLISVVPCPPHPLRGVNFCGHLAAKLERTSVPTDVVPFLTTSQPRDSPRNTASPPPSAVPPAPPPLPLRCLYSPRRHAAPLHPRPSRGDGDGGDAGSDGDRVQIRRHGLGDARI</sequence>
<dbReference type="AlphaFoldDB" id="A0A0D9XTC1"/>
<dbReference type="EnsemblPlants" id="LPERR11G13980.1">
    <property type="protein sequence ID" value="LPERR11G13980.1"/>
    <property type="gene ID" value="LPERR11G13980"/>
</dbReference>
<feature type="region of interest" description="Disordered" evidence="1">
    <location>
        <begin position="49"/>
        <end position="133"/>
    </location>
</feature>
<evidence type="ECO:0008006" key="4">
    <source>
        <dbReference type="Google" id="ProtNLM"/>
    </source>
</evidence>
<protein>
    <recommendedName>
        <fullName evidence="4">DUF1618 domain-containing protein</fullName>
    </recommendedName>
</protein>
<feature type="compositionally biased region" description="Basic and acidic residues" evidence="1">
    <location>
        <begin position="117"/>
        <end position="133"/>
    </location>
</feature>
<proteinExistence type="predicted"/>
<name>A0A0D9XTC1_9ORYZ</name>
<evidence type="ECO:0000313" key="2">
    <source>
        <dbReference type="EnsemblPlants" id="LPERR11G13980.1"/>
    </source>
</evidence>
<reference evidence="2 3" key="1">
    <citation type="submission" date="2012-08" db="EMBL/GenBank/DDBJ databases">
        <title>Oryza genome evolution.</title>
        <authorList>
            <person name="Wing R.A."/>
        </authorList>
    </citation>
    <scope>NUCLEOTIDE SEQUENCE</scope>
</reference>
<feature type="compositionally biased region" description="Pro residues" evidence="1">
    <location>
        <begin position="72"/>
        <end position="86"/>
    </location>
</feature>
<organism evidence="2 3">
    <name type="scientific">Leersia perrieri</name>
    <dbReference type="NCBI Taxonomy" id="77586"/>
    <lineage>
        <taxon>Eukaryota</taxon>
        <taxon>Viridiplantae</taxon>
        <taxon>Streptophyta</taxon>
        <taxon>Embryophyta</taxon>
        <taxon>Tracheophyta</taxon>
        <taxon>Spermatophyta</taxon>
        <taxon>Magnoliopsida</taxon>
        <taxon>Liliopsida</taxon>
        <taxon>Poales</taxon>
        <taxon>Poaceae</taxon>
        <taxon>BOP clade</taxon>
        <taxon>Oryzoideae</taxon>
        <taxon>Oryzeae</taxon>
        <taxon>Oryzinae</taxon>
        <taxon>Leersia</taxon>
    </lineage>
</organism>
<dbReference type="Proteomes" id="UP000032180">
    <property type="component" value="Chromosome 11"/>
</dbReference>
<dbReference type="HOGENOM" id="CLU_1909687_0_0_1"/>
<evidence type="ECO:0000313" key="3">
    <source>
        <dbReference type="Proteomes" id="UP000032180"/>
    </source>
</evidence>
<feature type="compositionally biased region" description="Polar residues" evidence="1">
    <location>
        <begin position="58"/>
        <end position="70"/>
    </location>
</feature>
<keyword evidence="3" id="KW-1185">Reference proteome</keyword>
<evidence type="ECO:0000256" key="1">
    <source>
        <dbReference type="SAM" id="MobiDB-lite"/>
    </source>
</evidence>
<reference evidence="2" key="3">
    <citation type="submission" date="2015-04" db="UniProtKB">
        <authorList>
            <consortium name="EnsemblPlants"/>
        </authorList>
    </citation>
    <scope>IDENTIFICATION</scope>
</reference>